<dbReference type="InterPro" id="IPR011055">
    <property type="entry name" value="Dup_hybrid_motif"/>
</dbReference>
<dbReference type="Proteomes" id="UP000683246">
    <property type="component" value="Chromosome"/>
</dbReference>
<name>A0A8J8ML27_9FIRM</name>
<reference evidence="4" key="1">
    <citation type="submission" date="2020-07" db="EMBL/GenBank/DDBJ databases">
        <title>Vallitalea pronyensis genome.</title>
        <authorList>
            <person name="Postec A."/>
        </authorList>
    </citation>
    <scope>NUCLEOTIDE SEQUENCE</scope>
    <source>
        <strain evidence="4">FatNI3</strain>
    </source>
</reference>
<dbReference type="PANTHER" id="PTHR21666:SF289">
    <property type="entry name" value="L-ALA--D-GLU ENDOPEPTIDASE"/>
    <property type="match status" value="1"/>
</dbReference>
<keyword evidence="2" id="KW-1133">Transmembrane helix</keyword>
<dbReference type="InterPro" id="IPR016047">
    <property type="entry name" value="M23ase_b-sheet_dom"/>
</dbReference>
<evidence type="ECO:0000313" key="4">
    <source>
        <dbReference type="EMBL" id="QUI23268.1"/>
    </source>
</evidence>
<dbReference type="PANTHER" id="PTHR21666">
    <property type="entry name" value="PEPTIDASE-RELATED"/>
    <property type="match status" value="1"/>
</dbReference>
<dbReference type="Gene3D" id="2.70.70.10">
    <property type="entry name" value="Glucose Permease (Domain IIA)"/>
    <property type="match status" value="1"/>
</dbReference>
<dbReference type="InterPro" id="IPR050570">
    <property type="entry name" value="Cell_wall_metabolism_enzyme"/>
</dbReference>
<organism evidence="4 5">
    <name type="scientific">Vallitalea pronyensis</name>
    <dbReference type="NCBI Taxonomy" id="1348613"/>
    <lineage>
        <taxon>Bacteria</taxon>
        <taxon>Bacillati</taxon>
        <taxon>Bacillota</taxon>
        <taxon>Clostridia</taxon>
        <taxon>Lachnospirales</taxon>
        <taxon>Vallitaleaceae</taxon>
        <taxon>Vallitalea</taxon>
    </lineage>
</organism>
<dbReference type="RefSeq" id="WP_212693949.1">
    <property type="nucleotide sequence ID" value="NZ_CP058649.1"/>
</dbReference>
<keyword evidence="2" id="KW-0472">Membrane</keyword>
<protein>
    <submittedName>
        <fullName evidence="4">M23 family metallopeptidase</fullName>
    </submittedName>
</protein>
<proteinExistence type="predicted"/>
<dbReference type="AlphaFoldDB" id="A0A8J8ML27"/>
<accession>A0A8J8ML27</accession>
<feature type="domain" description="M23ase beta-sheet core" evidence="3">
    <location>
        <begin position="155"/>
        <end position="253"/>
    </location>
</feature>
<keyword evidence="2" id="KW-0812">Transmembrane</keyword>
<dbReference type="Pfam" id="PF01551">
    <property type="entry name" value="Peptidase_M23"/>
    <property type="match status" value="1"/>
</dbReference>
<dbReference type="SUPFAM" id="SSF51261">
    <property type="entry name" value="Duplicated hybrid motif"/>
    <property type="match status" value="1"/>
</dbReference>
<sequence>MVKHRILKLLCFIFIIAFFDVLLLERLYDRTIDIKPIPLSALEKVVPVEKIASFQIPNEAIEEIKRYCETERKDFIQFFSAYMAYNDFQLKDVSYDFNQPYYDEVKYPAAIEKIYEMLLKDVVCFPIPQDSNKNTNAYYFNNSWKAQRTYGGDRPHYGTDIMDAENENGRIPIVSMTNGYIEKIGWLELGGWRIGIRAEHGGYFYYAHMDGYADHMFEGKVIKAGDVIGYMGDTGYGEEGTRGQFPVHLHLGIALPANEALEEFWINPYWLLNYIEETKVTIHE</sequence>
<keyword evidence="5" id="KW-1185">Reference proteome</keyword>
<evidence type="ECO:0000259" key="3">
    <source>
        <dbReference type="Pfam" id="PF01551"/>
    </source>
</evidence>
<dbReference type="GO" id="GO:0004222">
    <property type="term" value="F:metalloendopeptidase activity"/>
    <property type="evidence" value="ECO:0007669"/>
    <property type="project" value="TreeGrafter"/>
</dbReference>
<evidence type="ECO:0000256" key="2">
    <source>
        <dbReference type="SAM" id="Phobius"/>
    </source>
</evidence>
<dbReference type="CDD" id="cd12797">
    <property type="entry name" value="M23_peptidase"/>
    <property type="match status" value="1"/>
</dbReference>
<evidence type="ECO:0000313" key="5">
    <source>
        <dbReference type="Proteomes" id="UP000683246"/>
    </source>
</evidence>
<gene>
    <name evidence="4" type="ORF">HZI73_13660</name>
</gene>
<dbReference type="EMBL" id="CP058649">
    <property type="protein sequence ID" value="QUI23268.1"/>
    <property type="molecule type" value="Genomic_DNA"/>
</dbReference>
<feature type="transmembrane region" description="Helical" evidence="2">
    <location>
        <begin position="6"/>
        <end position="24"/>
    </location>
</feature>
<keyword evidence="1" id="KW-0732">Signal</keyword>
<evidence type="ECO:0000256" key="1">
    <source>
        <dbReference type="ARBA" id="ARBA00022729"/>
    </source>
</evidence>
<dbReference type="KEGG" id="vpy:HZI73_13660"/>